<dbReference type="Gene3D" id="2.40.37.20">
    <property type="entry name" value="D-serine dehydratase-like domain"/>
    <property type="match status" value="1"/>
</dbReference>
<sequence>MTPPPPARPGDPIEAVDTPALLLDLDAFEANLHAVHAFVAACGGRVRAHGKAHKCPEIARRQVAAGAVGLCCQKVGEAEVFVRAGIRDVLVSNVIVGESKARRLAALARGARIGVCVDSPLQVAQLGAAARDAQAPLELLIEIDTGMMRCGVRDTSEALELARAIDTHRPWLSLRGLQAYQGRAQHLRSPEERADAIARAGARVALFRAALEAAGHRCAEVTGGGTGTYPLELAGGAWTEVQPGSYVLMDADYAANLPAHGAPALRQALEVLCTVITARDTHAVLDGGLKAFAVDSGLPVLPGSGWRVRGLSDEHAVIVPGDDARALAVGDKLRSVPGHCDPTVNLHDWIVAHRGGRVEQAWPIEARGALF</sequence>
<dbReference type="InterPro" id="IPR042208">
    <property type="entry name" value="D-ser_dehydrat-like_sf"/>
</dbReference>
<gene>
    <name evidence="4" type="ORF">HNQ70_000628</name>
</gene>
<dbReference type="InterPro" id="IPR026956">
    <property type="entry name" value="D-ser_dehydrat-like_dom"/>
</dbReference>
<dbReference type="InterPro" id="IPR001608">
    <property type="entry name" value="Ala_racemase_N"/>
</dbReference>
<dbReference type="Proteomes" id="UP000532440">
    <property type="component" value="Unassembled WGS sequence"/>
</dbReference>
<dbReference type="GO" id="GO:0036088">
    <property type="term" value="P:D-serine catabolic process"/>
    <property type="evidence" value="ECO:0007669"/>
    <property type="project" value="TreeGrafter"/>
</dbReference>
<evidence type="ECO:0000313" key="5">
    <source>
        <dbReference type="Proteomes" id="UP000532440"/>
    </source>
</evidence>
<dbReference type="RefSeq" id="WP_183964140.1">
    <property type="nucleotide sequence ID" value="NZ_BAABEW010000004.1"/>
</dbReference>
<dbReference type="InterPro" id="IPR051466">
    <property type="entry name" value="D-amino_acid_metab_enzyme"/>
</dbReference>
<feature type="domain" description="D-serine dehydratase-like" evidence="3">
    <location>
        <begin position="268"/>
        <end position="354"/>
    </location>
</feature>
<dbReference type="AlphaFoldDB" id="A0A7W8M858"/>
<evidence type="ECO:0000259" key="3">
    <source>
        <dbReference type="SMART" id="SM01119"/>
    </source>
</evidence>
<dbReference type="EMBL" id="JACHGB010000001">
    <property type="protein sequence ID" value="MBB5270644.1"/>
    <property type="molecule type" value="Genomic_DNA"/>
</dbReference>
<evidence type="ECO:0000256" key="1">
    <source>
        <dbReference type="ARBA" id="ARBA00005323"/>
    </source>
</evidence>
<dbReference type="SUPFAM" id="SSF51419">
    <property type="entry name" value="PLP-binding barrel"/>
    <property type="match status" value="1"/>
</dbReference>
<dbReference type="Pfam" id="PF01168">
    <property type="entry name" value="Ala_racemase_N"/>
    <property type="match status" value="1"/>
</dbReference>
<organism evidence="4 5">
    <name type="scientific">Quisquiliibacterium transsilvanicum</name>
    <dbReference type="NCBI Taxonomy" id="1549638"/>
    <lineage>
        <taxon>Bacteria</taxon>
        <taxon>Pseudomonadati</taxon>
        <taxon>Pseudomonadota</taxon>
        <taxon>Betaproteobacteria</taxon>
        <taxon>Burkholderiales</taxon>
        <taxon>Burkholderiaceae</taxon>
        <taxon>Quisquiliibacterium</taxon>
    </lineage>
</organism>
<keyword evidence="5" id="KW-1185">Reference proteome</keyword>
<dbReference type="InterPro" id="IPR029066">
    <property type="entry name" value="PLP-binding_barrel"/>
</dbReference>
<dbReference type="SMART" id="SM01119">
    <property type="entry name" value="D-ser_dehydrat"/>
    <property type="match status" value="1"/>
</dbReference>
<comment type="similarity">
    <text evidence="1">Belongs to the DSD1 family.</text>
</comment>
<proteinExistence type="inferred from homology"/>
<dbReference type="Gene3D" id="3.20.20.10">
    <property type="entry name" value="Alanine racemase"/>
    <property type="match status" value="1"/>
</dbReference>
<dbReference type="Pfam" id="PF14031">
    <property type="entry name" value="D-ser_dehydrat"/>
    <property type="match status" value="1"/>
</dbReference>
<evidence type="ECO:0000256" key="2">
    <source>
        <dbReference type="ARBA" id="ARBA00023239"/>
    </source>
</evidence>
<dbReference type="CDD" id="cd06819">
    <property type="entry name" value="PLPDE_III_LS_D-TA"/>
    <property type="match status" value="1"/>
</dbReference>
<dbReference type="GO" id="GO:0008721">
    <property type="term" value="F:D-serine ammonia-lyase activity"/>
    <property type="evidence" value="ECO:0007669"/>
    <property type="project" value="TreeGrafter"/>
</dbReference>
<reference evidence="4 5" key="1">
    <citation type="submission" date="2020-08" db="EMBL/GenBank/DDBJ databases">
        <title>Genomic Encyclopedia of Type Strains, Phase IV (KMG-IV): sequencing the most valuable type-strain genomes for metagenomic binning, comparative biology and taxonomic classification.</title>
        <authorList>
            <person name="Goeker M."/>
        </authorList>
    </citation>
    <scope>NUCLEOTIDE SEQUENCE [LARGE SCALE GENOMIC DNA]</scope>
    <source>
        <strain evidence="4 5">DSM 29781</strain>
    </source>
</reference>
<comment type="caution">
    <text evidence="4">The sequence shown here is derived from an EMBL/GenBank/DDBJ whole genome shotgun (WGS) entry which is preliminary data.</text>
</comment>
<accession>A0A7W8M858</accession>
<evidence type="ECO:0000313" key="4">
    <source>
        <dbReference type="EMBL" id="MBB5270644.1"/>
    </source>
</evidence>
<dbReference type="PANTHER" id="PTHR28004:SF2">
    <property type="entry name" value="D-SERINE DEHYDRATASE"/>
    <property type="match status" value="1"/>
</dbReference>
<protein>
    <submittedName>
        <fullName evidence="4">D-serine deaminase-like pyridoxal phosphate-dependent protein</fullName>
    </submittedName>
</protein>
<keyword evidence="2" id="KW-0456">Lyase</keyword>
<name>A0A7W8M858_9BURK</name>
<dbReference type="PANTHER" id="PTHR28004">
    <property type="entry name" value="ZGC:162816-RELATED"/>
    <property type="match status" value="1"/>
</dbReference>